<dbReference type="SMART" id="SM00062">
    <property type="entry name" value="PBPb"/>
    <property type="match status" value="1"/>
</dbReference>
<evidence type="ECO:0000256" key="1">
    <source>
        <dbReference type="ARBA" id="ARBA00004196"/>
    </source>
</evidence>
<evidence type="ECO:0000259" key="5">
    <source>
        <dbReference type="SMART" id="SM00062"/>
    </source>
</evidence>
<evidence type="ECO:0000256" key="3">
    <source>
        <dbReference type="ARBA" id="ARBA00022729"/>
    </source>
</evidence>
<comment type="similarity">
    <text evidence="2 4">Belongs to the bacterial solute-binding protein 3 family.</text>
</comment>
<dbReference type="Gene3D" id="3.40.190.10">
    <property type="entry name" value="Periplasmic binding protein-like II"/>
    <property type="match status" value="2"/>
</dbReference>
<dbReference type="PROSITE" id="PS01039">
    <property type="entry name" value="SBP_BACTERIAL_3"/>
    <property type="match status" value="1"/>
</dbReference>
<dbReference type="Pfam" id="PF00497">
    <property type="entry name" value="SBP_bac_3"/>
    <property type="match status" value="1"/>
</dbReference>
<evidence type="ECO:0000256" key="4">
    <source>
        <dbReference type="RuleBase" id="RU003744"/>
    </source>
</evidence>
<sequence length="287" mass="30568">MVSTALAALLGVSACAHNDEGLVPPRTAVHVTEVPEIAALVPADIRSSGRLVVGTNPPYAPNEFKDASGHIVGFDVDLLNAVGAVLGLRVDYQQSDFEKIIPAVQAGTFNLGMSSFTDSPEREKAVDFVDYYRAGTQWAQRTGERIDPNNACGLRVAVQTTTTQDTDEIPAKSEACVAAGRPPIDKVKYDSQDEATNALILGRVDALSADSPVTAYAVKRSKGRLIMDGQVFDSAPYGWPVRKGSPLGPALQRAMQHLIDTGVYRQITDDWGLQAGMITTSQINGAA</sequence>
<evidence type="ECO:0000313" key="7">
    <source>
        <dbReference type="Proteomes" id="UP001152755"/>
    </source>
</evidence>
<dbReference type="PANTHER" id="PTHR35936">
    <property type="entry name" value="MEMBRANE-BOUND LYTIC MUREIN TRANSGLYCOSYLASE F"/>
    <property type="match status" value="1"/>
</dbReference>
<gene>
    <name evidence="6" type="ORF">NVS88_03505</name>
</gene>
<dbReference type="InterPro" id="IPR001638">
    <property type="entry name" value="Solute-binding_3/MltF_N"/>
</dbReference>
<dbReference type="SUPFAM" id="SSF53850">
    <property type="entry name" value="Periplasmic binding protein-like II"/>
    <property type="match status" value="1"/>
</dbReference>
<evidence type="ECO:0000313" key="6">
    <source>
        <dbReference type="EMBL" id="MDG3013621.1"/>
    </source>
</evidence>
<protein>
    <submittedName>
        <fullName evidence="6">ABC transporter substrate-binding protein</fullName>
    </submittedName>
</protein>
<dbReference type="PANTHER" id="PTHR35936:SF17">
    <property type="entry name" value="ARGININE-BINDING EXTRACELLULAR PROTEIN ARTP"/>
    <property type="match status" value="1"/>
</dbReference>
<feature type="domain" description="Solute-binding protein family 3/N-terminal" evidence="5">
    <location>
        <begin position="50"/>
        <end position="275"/>
    </location>
</feature>
<comment type="subcellular location">
    <subcellularLocation>
        <location evidence="1">Cell envelope</location>
    </subcellularLocation>
</comment>
<dbReference type="RefSeq" id="WP_277834720.1">
    <property type="nucleotide sequence ID" value="NZ_JAAIVF010000006.1"/>
</dbReference>
<dbReference type="CDD" id="cd01004">
    <property type="entry name" value="PBP2_MidA_like"/>
    <property type="match status" value="1"/>
</dbReference>
<dbReference type="Proteomes" id="UP001152755">
    <property type="component" value="Unassembled WGS sequence"/>
</dbReference>
<keyword evidence="3" id="KW-0732">Signal</keyword>
<accession>A0A9X4M396</accession>
<dbReference type="AlphaFoldDB" id="A0A9X4M396"/>
<dbReference type="EMBL" id="JANRHA010000001">
    <property type="protein sequence ID" value="MDG3013621.1"/>
    <property type="molecule type" value="Genomic_DNA"/>
</dbReference>
<name>A0A9X4M396_9ACTN</name>
<organism evidence="6 7">
    <name type="scientific">Speluncibacter jeojiensis</name>
    <dbReference type="NCBI Taxonomy" id="2710754"/>
    <lineage>
        <taxon>Bacteria</taxon>
        <taxon>Bacillati</taxon>
        <taxon>Actinomycetota</taxon>
        <taxon>Actinomycetes</taxon>
        <taxon>Mycobacteriales</taxon>
        <taxon>Speluncibacteraceae</taxon>
        <taxon>Speluncibacter</taxon>
    </lineage>
</organism>
<proteinExistence type="inferred from homology"/>
<reference evidence="6" key="1">
    <citation type="submission" date="2022-08" db="EMBL/GenBank/DDBJ databases">
        <title>Genome analysis of Corynebacteriales strain.</title>
        <authorList>
            <person name="Lee S.D."/>
        </authorList>
    </citation>
    <scope>NUCLEOTIDE SEQUENCE</scope>
    <source>
        <strain evidence="6">D3-21</strain>
    </source>
</reference>
<evidence type="ECO:0000256" key="2">
    <source>
        <dbReference type="ARBA" id="ARBA00010333"/>
    </source>
</evidence>
<dbReference type="GO" id="GO:0030313">
    <property type="term" value="C:cell envelope"/>
    <property type="evidence" value="ECO:0007669"/>
    <property type="project" value="UniProtKB-SubCell"/>
</dbReference>
<comment type="caution">
    <text evidence="6">The sequence shown here is derived from an EMBL/GenBank/DDBJ whole genome shotgun (WGS) entry which is preliminary data.</text>
</comment>
<dbReference type="InterPro" id="IPR018313">
    <property type="entry name" value="SBP_3_CS"/>
</dbReference>
<keyword evidence="7" id="KW-1185">Reference proteome</keyword>